<comment type="caution">
    <text evidence="2">The sequence shown here is derived from an EMBL/GenBank/DDBJ whole genome shotgun (WGS) entry which is preliminary data.</text>
</comment>
<evidence type="ECO:0000256" key="1">
    <source>
        <dbReference type="SAM" id="SignalP"/>
    </source>
</evidence>
<organism evidence="2 3">
    <name type="scientific">Venturia inaequalis</name>
    <name type="common">Apple scab fungus</name>
    <dbReference type="NCBI Taxonomy" id="5025"/>
    <lineage>
        <taxon>Eukaryota</taxon>
        <taxon>Fungi</taxon>
        <taxon>Dikarya</taxon>
        <taxon>Ascomycota</taxon>
        <taxon>Pezizomycotina</taxon>
        <taxon>Dothideomycetes</taxon>
        <taxon>Pleosporomycetidae</taxon>
        <taxon>Venturiales</taxon>
        <taxon>Venturiaceae</taxon>
        <taxon>Venturia</taxon>
    </lineage>
</organism>
<feature type="chain" id="PRO_5034409678" description="Secreted protein" evidence="1">
    <location>
        <begin position="22"/>
        <end position="72"/>
    </location>
</feature>
<dbReference type="EMBL" id="WNWS01000012">
    <property type="protein sequence ID" value="KAE9988015.1"/>
    <property type="molecule type" value="Genomic_DNA"/>
</dbReference>
<protein>
    <recommendedName>
        <fullName evidence="4">Secreted protein</fullName>
    </recommendedName>
</protein>
<name>A0A8H3Z6M0_VENIN</name>
<gene>
    <name evidence="2" type="ORF">EG328_000959</name>
</gene>
<feature type="signal peptide" evidence="1">
    <location>
        <begin position="1"/>
        <end position="21"/>
    </location>
</feature>
<dbReference type="AlphaFoldDB" id="A0A8H3Z6M0"/>
<accession>A0A8H3Z6M0</accession>
<keyword evidence="1" id="KW-0732">Signal</keyword>
<proteinExistence type="predicted"/>
<dbReference type="Proteomes" id="UP000447873">
    <property type="component" value="Unassembled WGS sequence"/>
</dbReference>
<evidence type="ECO:0008006" key="4">
    <source>
        <dbReference type="Google" id="ProtNLM"/>
    </source>
</evidence>
<evidence type="ECO:0000313" key="3">
    <source>
        <dbReference type="Proteomes" id="UP000447873"/>
    </source>
</evidence>
<reference evidence="2 3" key="1">
    <citation type="submission" date="2018-12" db="EMBL/GenBank/DDBJ databases">
        <title>Venturia inaequalis Genome Resource.</title>
        <authorList>
            <person name="Lichtner F.J."/>
        </authorList>
    </citation>
    <scope>NUCLEOTIDE SEQUENCE [LARGE SCALE GENOMIC DNA]</scope>
    <source>
        <strain evidence="2 3">120213</strain>
    </source>
</reference>
<evidence type="ECO:0000313" key="2">
    <source>
        <dbReference type="EMBL" id="KAE9988015.1"/>
    </source>
</evidence>
<sequence length="72" mass="7931">MQFLSLTAVLVNLILIQDATAAHCRGTKGRPFPCQEVPCNTLVNRPLAVCGNEVWSLPNSIFSWRSFANALE</sequence>